<dbReference type="Pfam" id="PF00005">
    <property type="entry name" value="ABC_tran"/>
    <property type="match status" value="1"/>
</dbReference>
<dbReference type="FunFam" id="3.40.50.300:FF:000016">
    <property type="entry name" value="Oligopeptide ABC transporter ATP-binding component"/>
    <property type="match status" value="1"/>
</dbReference>
<dbReference type="GO" id="GO:0005524">
    <property type="term" value="F:ATP binding"/>
    <property type="evidence" value="ECO:0007669"/>
    <property type="project" value="UniProtKB-KW"/>
</dbReference>
<dbReference type="SUPFAM" id="SSF52540">
    <property type="entry name" value="P-loop containing nucleoside triphosphate hydrolases"/>
    <property type="match status" value="1"/>
</dbReference>
<dbReference type="OrthoDB" id="37801at2"/>
<reference evidence="7 8" key="1">
    <citation type="submission" date="2019-04" db="EMBL/GenBank/DDBJ databases">
        <title>Phreatobacter aquaticus sp. nov.</title>
        <authorList>
            <person name="Choi A."/>
        </authorList>
    </citation>
    <scope>NUCLEOTIDE SEQUENCE [LARGE SCALE GENOMIC DNA]</scope>
    <source>
        <strain evidence="7 8">KCTC 52518</strain>
    </source>
</reference>
<dbReference type="PANTHER" id="PTHR43776">
    <property type="entry name" value="TRANSPORT ATP-BINDING PROTEIN"/>
    <property type="match status" value="1"/>
</dbReference>
<dbReference type="GO" id="GO:0016887">
    <property type="term" value="F:ATP hydrolysis activity"/>
    <property type="evidence" value="ECO:0007669"/>
    <property type="project" value="InterPro"/>
</dbReference>
<dbReference type="InterPro" id="IPR013563">
    <property type="entry name" value="Oligopep_ABC_C"/>
</dbReference>
<accession>A0A4D7B3R4</accession>
<dbReference type="GO" id="GO:0005886">
    <property type="term" value="C:plasma membrane"/>
    <property type="evidence" value="ECO:0007669"/>
    <property type="project" value="UniProtKB-SubCell"/>
</dbReference>
<dbReference type="Gene3D" id="3.40.50.300">
    <property type="entry name" value="P-loop containing nucleotide triphosphate hydrolases"/>
    <property type="match status" value="1"/>
</dbReference>
<dbReference type="InterPro" id="IPR003439">
    <property type="entry name" value="ABC_transporter-like_ATP-bd"/>
</dbReference>
<dbReference type="SMART" id="SM00382">
    <property type="entry name" value="AAA"/>
    <property type="match status" value="1"/>
</dbReference>
<keyword evidence="5 7" id="KW-0067">ATP-binding</keyword>
<evidence type="ECO:0000259" key="6">
    <source>
        <dbReference type="PROSITE" id="PS50893"/>
    </source>
</evidence>
<name>A0A4D7B3R4_9HYPH</name>
<dbReference type="RefSeq" id="WP_136961341.1">
    <property type="nucleotide sequence ID" value="NZ_CP039690.1"/>
</dbReference>
<protein>
    <submittedName>
        <fullName evidence="7">ATP-binding cassette domain-containing protein</fullName>
    </submittedName>
</protein>
<evidence type="ECO:0000256" key="2">
    <source>
        <dbReference type="ARBA" id="ARBA00005417"/>
    </source>
</evidence>
<dbReference type="PANTHER" id="PTHR43776:SF7">
    <property type="entry name" value="D,D-DIPEPTIDE TRANSPORT ATP-BINDING PROTEIN DDPF-RELATED"/>
    <property type="match status" value="1"/>
</dbReference>
<organism evidence="7 8">
    <name type="scientific">Phreatobacter stygius</name>
    <dbReference type="NCBI Taxonomy" id="1940610"/>
    <lineage>
        <taxon>Bacteria</taxon>
        <taxon>Pseudomonadati</taxon>
        <taxon>Pseudomonadota</taxon>
        <taxon>Alphaproteobacteria</taxon>
        <taxon>Hyphomicrobiales</taxon>
        <taxon>Phreatobacteraceae</taxon>
        <taxon>Phreatobacter</taxon>
    </lineage>
</organism>
<evidence type="ECO:0000256" key="4">
    <source>
        <dbReference type="ARBA" id="ARBA00022741"/>
    </source>
</evidence>
<evidence type="ECO:0000256" key="5">
    <source>
        <dbReference type="ARBA" id="ARBA00022840"/>
    </source>
</evidence>
<keyword evidence="3" id="KW-0813">Transport</keyword>
<keyword evidence="8" id="KW-1185">Reference proteome</keyword>
<dbReference type="KEGG" id="pstg:E8M01_17760"/>
<evidence type="ECO:0000313" key="8">
    <source>
        <dbReference type="Proteomes" id="UP000298781"/>
    </source>
</evidence>
<evidence type="ECO:0000256" key="1">
    <source>
        <dbReference type="ARBA" id="ARBA00004417"/>
    </source>
</evidence>
<dbReference type="GO" id="GO:0055085">
    <property type="term" value="P:transmembrane transport"/>
    <property type="evidence" value="ECO:0007669"/>
    <property type="project" value="UniProtKB-ARBA"/>
</dbReference>
<feature type="domain" description="ABC transporter" evidence="6">
    <location>
        <begin position="5"/>
        <end position="254"/>
    </location>
</feature>
<dbReference type="Proteomes" id="UP000298781">
    <property type="component" value="Chromosome"/>
</dbReference>
<dbReference type="InterPro" id="IPR050319">
    <property type="entry name" value="ABC_transp_ATP-bind"/>
</dbReference>
<dbReference type="AlphaFoldDB" id="A0A4D7B3R4"/>
<comment type="similarity">
    <text evidence="2">Belongs to the ABC transporter superfamily.</text>
</comment>
<comment type="subcellular location">
    <subcellularLocation>
        <location evidence="1">Cell inner membrane</location>
        <topology evidence="1">Peripheral membrane protein</topology>
    </subcellularLocation>
</comment>
<sequence>MTPVLSVDGLSKHFAFRRGLFRAKGTVRAVDDVSFSLNRGETLAIVGESGCGKSTVARLILRLIAPTAGTIRLDGEDITQASGERLHRARRNMQMVFQDPFASLNPRLTARDIVAEPLINYRIAEGDALDAQVAALFEQVGLARYQADRYPHEFSGGQRQRIGIARALALDPSLVVADEPVAALDVSIQAQILNLMQDLQQARGLAYLFISHDLSVVEHVSRTVAVMYLGAIVEIAPRDAFFHEPLHPYSRALIDSVTITHPRQRGTRRLLQGEIPSASALPSGCRFRTRCPLAAPICAEIAPPLEDKRPGHRVACHFVAPETPPAATGGTEEA</sequence>
<dbReference type="Pfam" id="PF08352">
    <property type="entry name" value="oligo_HPY"/>
    <property type="match status" value="1"/>
</dbReference>
<dbReference type="CDD" id="cd03257">
    <property type="entry name" value="ABC_NikE_OppD_transporters"/>
    <property type="match status" value="1"/>
</dbReference>
<proteinExistence type="inferred from homology"/>
<dbReference type="PROSITE" id="PS00211">
    <property type="entry name" value="ABC_TRANSPORTER_1"/>
    <property type="match status" value="1"/>
</dbReference>
<keyword evidence="4" id="KW-0547">Nucleotide-binding</keyword>
<evidence type="ECO:0000313" key="7">
    <source>
        <dbReference type="EMBL" id="QCI65895.1"/>
    </source>
</evidence>
<dbReference type="GO" id="GO:0015833">
    <property type="term" value="P:peptide transport"/>
    <property type="evidence" value="ECO:0007669"/>
    <property type="project" value="InterPro"/>
</dbReference>
<dbReference type="InterPro" id="IPR027417">
    <property type="entry name" value="P-loop_NTPase"/>
</dbReference>
<gene>
    <name evidence="7" type="ORF">E8M01_17760</name>
</gene>
<evidence type="ECO:0000256" key="3">
    <source>
        <dbReference type="ARBA" id="ARBA00022448"/>
    </source>
</evidence>
<dbReference type="PROSITE" id="PS50893">
    <property type="entry name" value="ABC_TRANSPORTER_2"/>
    <property type="match status" value="1"/>
</dbReference>
<dbReference type="InterPro" id="IPR003593">
    <property type="entry name" value="AAA+_ATPase"/>
</dbReference>
<dbReference type="EMBL" id="CP039690">
    <property type="protein sequence ID" value="QCI65895.1"/>
    <property type="molecule type" value="Genomic_DNA"/>
</dbReference>
<dbReference type="NCBIfam" id="TIGR01727">
    <property type="entry name" value="oligo_HPY"/>
    <property type="match status" value="1"/>
</dbReference>
<dbReference type="InterPro" id="IPR017871">
    <property type="entry name" value="ABC_transporter-like_CS"/>
</dbReference>